<comment type="caution">
    <text evidence="1">The sequence shown here is derived from an EMBL/GenBank/DDBJ whole genome shotgun (WGS) entry which is preliminary data.</text>
</comment>
<gene>
    <name evidence="1" type="ORF">JOC58_002286</name>
</gene>
<proteinExistence type="predicted"/>
<evidence type="ECO:0008006" key="3">
    <source>
        <dbReference type="Google" id="ProtNLM"/>
    </source>
</evidence>
<evidence type="ECO:0000313" key="1">
    <source>
        <dbReference type="EMBL" id="MDR6244393.1"/>
    </source>
</evidence>
<sequence>MAARDSIKAELEIERERIRSSFTAPLMHRGIIVGYVADSSPQCSDTFPAEALEVLFMKLGTKQLQEINIR</sequence>
<accession>A0ABU1IYS5</accession>
<dbReference type="EMBL" id="JAVDQH010000008">
    <property type="protein sequence ID" value="MDR6244393.1"/>
    <property type="molecule type" value="Genomic_DNA"/>
</dbReference>
<protein>
    <recommendedName>
        <fullName evidence="3">IclR-ED domain-containing protein</fullName>
    </recommendedName>
</protein>
<evidence type="ECO:0000313" key="2">
    <source>
        <dbReference type="Proteomes" id="UP001185028"/>
    </source>
</evidence>
<keyword evidence="2" id="KW-1185">Reference proteome</keyword>
<organism evidence="1 2">
    <name type="scientific">Paenibacillus hunanensis</name>
    <dbReference type="NCBI Taxonomy" id="539262"/>
    <lineage>
        <taxon>Bacteria</taxon>
        <taxon>Bacillati</taxon>
        <taxon>Bacillota</taxon>
        <taxon>Bacilli</taxon>
        <taxon>Bacillales</taxon>
        <taxon>Paenibacillaceae</taxon>
        <taxon>Paenibacillus</taxon>
    </lineage>
</organism>
<name>A0ABU1IYS5_9BACL</name>
<dbReference type="Proteomes" id="UP001185028">
    <property type="component" value="Unassembled WGS sequence"/>
</dbReference>
<reference evidence="1 2" key="1">
    <citation type="submission" date="2023-07" db="EMBL/GenBank/DDBJ databases">
        <title>Genomic Encyclopedia of Type Strains, Phase IV (KMG-IV): sequencing the most valuable type-strain genomes for metagenomic binning, comparative biology and taxonomic classification.</title>
        <authorList>
            <person name="Goeker M."/>
        </authorList>
    </citation>
    <scope>NUCLEOTIDE SEQUENCE [LARGE SCALE GENOMIC DNA]</scope>
    <source>
        <strain evidence="1 2">DSM 22170</strain>
    </source>
</reference>